<evidence type="ECO:0000313" key="6">
    <source>
        <dbReference type="EMBL" id="KYP53005.1"/>
    </source>
</evidence>
<keyword evidence="5" id="KW-0732">Signal</keyword>
<keyword evidence="2" id="KW-0378">Hydrolase</keyword>
<dbReference type="OrthoDB" id="1600564at2759"/>
<evidence type="ECO:0000256" key="3">
    <source>
        <dbReference type="ARBA" id="ARBA00022963"/>
    </source>
</evidence>
<comment type="similarity">
    <text evidence="1">Belongs to the 'GDSL' lipolytic enzyme family.</text>
</comment>
<proteinExistence type="inferred from homology"/>
<keyword evidence="7" id="KW-1185">Reference proteome</keyword>
<dbReference type="Proteomes" id="UP000075243">
    <property type="component" value="Unassembled WGS sequence"/>
</dbReference>
<evidence type="ECO:0000256" key="2">
    <source>
        <dbReference type="ARBA" id="ARBA00022801"/>
    </source>
</evidence>
<dbReference type="GO" id="GO:0016042">
    <property type="term" value="P:lipid catabolic process"/>
    <property type="evidence" value="ECO:0007669"/>
    <property type="project" value="UniProtKB-KW"/>
</dbReference>
<feature type="signal peptide" evidence="5">
    <location>
        <begin position="1"/>
        <end position="24"/>
    </location>
</feature>
<dbReference type="AlphaFoldDB" id="A0A151SDU4"/>
<dbReference type="Gene3D" id="3.40.50.1110">
    <property type="entry name" value="SGNH hydrolase"/>
    <property type="match status" value="1"/>
</dbReference>
<dbReference type="STRING" id="3821.A0A151SDU4"/>
<evidence type="ECO:0000256" key="5">
    <source>
        <dbReference type="SAM" id="SignalP"/>
    </source>
</evidence>
<feature type="chain" id="PRO_5007588473" evidence="5">
    <location>
        <begin position="25"/>
        <end position="345"/>
    </location>
</feature>
<reference evidence="6" key="1">
    <citation type="journal article" date="2012" name="Nat. Biotechnol.">
        <title>Draft genome sequence of pigeonpea (Cajanus cajan), an orphan legume crop of resource-poor farmers.</title>
        <authorList>
            <person name="Varshney R.K."/>
            <person name="Chen W."/>
            <person name="Li Y."/>
            <person name="Bharti A.K."/>
            <person name="Saxena R.K."/>
            <person name="Schlueter J.A."/>
            <person name="Donoghue M.T."/>
            <person name="Azam S."/>
            <person name="Fan G."/>
            <person name="Whaley A.M."/>
            <person name="Farmer A.D."/>
            <person name="Sheridan J."/>
            <person name="Iwata A."/>
            <person name="Tuteja R."/>
            <person name="Penmetsa R.V."/>
            <person name="Wu W."/>
            <person name="Upadhyaya H.D."/>
            <person name="Yang S.P."/>
            <person name="Shah T."/>
            <person name="Saxena K.B."/>
            <person name="Michael T."/>
            <person name="McCombie W.R."/>
            <person name="Yang B."/>
            <person name="Zhang G."/>
            <person name="Yang H."/>
            <person name="Wang J."/>
            <person name="Spillane C."/>
            <person name="Cook D.R."/>
            <person name="May G.D."/>
            <person name="Xu X."/>
            <person name="Jackson S.A."/>
        </authorList>
    </citation>
    <scope>NUCLEOTIDE SEQUENCE [LARGE SCALE GENOMIC DNA]</scope>
</reference>
<accession>A0A151SDU4</accession>
<dbReference type="SUPFAM" id="SSF52266">
    <property type="entry name" value="SGNH hydrolase"/>
    <property type="match status" value="1"/>
</dbReference>
<keyword evidence="4" id="KW-0443">Lipid metabolism</keyword>
<gene>
    <name evidence="6" type="ORF">KK1_025002</name>
</gene>
<name>A0A151SDU4_CAJCA</name>
<evidence type="ECO:0000256" key="4">
    <source>
        <dbReference type="ARBA" id="ARBA00023098"/>
    </source>
</evidence>
<dbReference type="GO" id="GO:0016788">
    <property type="term" value="F:hydrolase activity, acting on ester bonds"/>
    <property type="evidence" value="ECO:0007669"/>
    <property type="project" value="InterPro"/>
</dbReference>
<dbReference type="InterPro" id="IPR036514">
    <property type="entry name" value="SGNH_hydro_sf"/>
</dbReference>
<dbReference type="PANTHER" id="PTHR46020">
    <property type="entry name" value="OSJNBB0059K02.9 PROTEIN"/>
    <property type="match status" value="1"/>
</dbReference>
<protein>
    <submittedName>
        <fullName evidence="6">GDSL esterase/lipase At5g03610 family</fullName>
    </submittedName>
</protein>
<dbReference type="OMA" id="YMRTLDQ"/>
<evidence type="ECO:0000256" key="1">
    <source>
        <dbReference type="ARBA" id="ARBA00008668"/>
    </source>
</evidence>
<keyword evidence="3" id="KW-0442">Lipid degradation</keyword>
<dbReference type="Gramene" id="C.cajan_24642.t">
    <property type="protein sequence ID" value="C.cajan_24642.t"/>
    <property type="gene ID" value="C.cajan_24642"/>
</dbReference>
<dbReference type="Pfam" id="PF00657">
    <property type="entry name" value="Lipase_GDSL"/>
    <property type="match status" value="1"/>
</dbReference>
<dbReference type="PANTHER" id="PTHR46020:SF4">
    <property type="entry name" value="OS04G0650200 PROTEIN"/>
    <property type="match status" value="1"/>
</dbReference>
<dbReference type="EMBL" id="KQ483417">
    <property type="protein sequence ID" value="KYP53005.1"/>
    <property type="molecule type" value="Genomic_DNA"/>
</dbReference>
<evidence type="ECO:0000313" key="7">
    <source>
        <dbReference type="Proteomes" id="UP000075243"/>
    </source>
</evidence>
<organism evidence="6 7">
    <name type="scientific">Cajanus cajan</name>
    <name type="common">Pigeon pea</name>
    <name type="synonym">Cajanus indicus</name>
    <dbReference type="NCBI Taxonomy" id="3821"/>
    <lineage>
        <taxon>Eukaryota</taxon>
        <taxon>Viridiplantae</taxon>
        <taxon>Streptophyta</taxon>
        <taxon>Embryophyta</taxon>
        <taxon>Tracheophyta</taxon>
        <taxon>Spermatophyta</taxon>
        <taxon>Magnoliopsida</taxon>
        <taxon>eudicotyledons</taxon>
        <taxon>Gunneridae</taxon>
        <taxon>Pentapetalae</taxon>
        <taxon>rosids</taxon>
        <taxon>fabids</taxon>
        <taxon>Fabales</taxon>
        <taxon>Fabaceae</taxon>
        <taxon>Papilionoideae</taxon>
        <taxon>50 kb inversion clade</taxon>
        <taxon>NPAAA clade</taxon>
        <taxon>indigoferoid/millettioid clade</taxon>
        <taxon>Phaseoleae</taxon>
        <taxon>Cajanus</taxon>
    </lineage>
</organism>
<sequence length="345" mass="37623">MAPSITSVVPLLFFLVFTVVEVEGAKKTYGVLDNNPLKLFVFGDSYVDTGNFVHSESYKVPNGITFPGTPAGRFSDGHVLTDFFASYLKIGSPTPYAFINSTNLQSGVNFAYGGTGVFDTSIDGPNTTAQIDSFQKLIEQNNITKQDLQSSIALVNAGANDYTNAVKDGKIFDLKGFRESLVQQISVNLKRIYSLGVPKVAVTLLQPIGCLPELNAILLHQSCVDLLNKVSIDHNKLLLQAVQDLNNQTGQSPFMMLDLYTSFLSAINIVDTQRQANSTLMNPLEACCEGTTLADSCGTVDDKGQKKYRLCDNPTLSFFWDLVHPSQNGWSIIFPIVQASLGHLT</sequence>
<dbReference type="InterPro" id="IPR001087">
    <property type="entry name" value="GDSL"/>
</dbReference>